<feature type="domain" description="Bacterial Pleckstrin homology" evidence="2">
    <location>
        <begin position="64"/>
        <end position="163"/>
    </location>
</feature>
<dbReference type="RefSeq" id="WP_061858684.1">
    <property type="nucleotide sequence ID" value="NZ_LTBB01000009.1"/>
</dbReference>
<organism evidence="3 4">
    <name type="scientific">Clostridium colicanis DSM 13634</name>
    <dbReference type="NCBI Taxonomy" id="1121305"/>
    <lineage>
        <taxon>Bacteria</taxon>
        <taxon>Bacillati</taxon>
        <taxon>Bacillota</taxon>
        <taxon>Clostridia</taxon>
        <taxon>Eubacteriales</taxon>
        <taxon>Clostridiaceae</taxon>
        <taxon>Clostridium</taxon>
    </lineage>
</organism>
<evidence type="ECO:0000259" key="2">
    <source>
        <dbReference type="Pfam" id="PF10882"/>
    </source>
</evidence>
<accession>A0A151ALU6</accession>
<feature type="transmembrane region" description="Helical" evidence="1">
    <location>
        <begin position="35"/>
        <end position="58"/>
    </location>
</feature>
<dbReference type="STRING" id="1121305.CLCOL_18550"/>
<reference evidence="3 4" key="1">
    <citation type="submission" date="2016-02" db="EMBL/GenBank/DDBJ databases">
        <title>Genome sequence of Clostridium colicanis DSM 13634.</title>
        <authorList>
            <person name="Poehlein A."/>
            <person name="Daniel R."/>
        </authorList>
    </citation>
    <scope>NUCLEOTIDE SEQUENCE [LARGE SCALE GENOMIC DNA]</scope>
    <source>
        <strain evidence="3 4">DSM 13634</strain>
    </source>
</reference>
<dbReference type="EMBL" id="LTBB01000009">
    <property type="protein sequence ID" value="KYH28594.1"/>
    <property type="molecule type" value="Genomic_DNA"/>
</dbReference>
<dbReference type="PATRIC" id="fig|1121305.3.peg.1857"/>
<sequence length="296" mass="34306">MDIYNSKKGTSSISIFLFITILNIFMLTLSRFIDIYVLLTLIKVFLVLADLYGLYYLLLSISLKYSIDDKNLYISCIYGLKKVKVPFKEIEAYNISKEKMNGVRLYGIGNSNFAFGRYAIDKIGTTQMFVTSRKNIIYLRTKDINYAISPEDVERFICYLKDKQVPILEWKSSNKKEVALHKEKSFMIPFVTVSIIALALTVIPLILYLKGLIPEDMPLSFNRKFEPVKMGSGKQFAFKQTTYGVLNMAILFCMYYAAYFYAKYDRKSANLYIYLSLIISSAFFLMQLKIVFQFIV</sequence>
<feature type="transmembrane region" description="Helical" evidence="1">
    <location>
        <begin position="12"/>
        <end position="29"/>
    </location>
</feature>
<protein>
    <recommendedName>
        <fullName evidence="2">Bacterial Pleckstrin homology domain-containing protein</fullName>
    </recommendedName>
</protein>
<evidence type="ECO:0000313" key="4">
    <source>
        <dbReference type="Proteomes" id="UP000075374"/>
    </source>
</evidence>
<evidence type="ECO:0000256" key="1">
    <source>
        <dbReference type="SAM" id="Phobius"/>
    </source>
</evidence>
<keyword evidence="1" id="KW-0472">Membrane</keyword>
<feature type="transmembrane region" description="Helical" evidence="1">
    <location>
        <begin position="271"/>
        <end position="295"/>
    </location>
</feature>
<feature type="transmembrane region" description="Helical" evidence="1">
    <location>
        <begin position="186"/>
        <end position="209"/>
    </location>
</feature>
<dbReference type="AlphaFoldDB" id="A0A151ALU6"/>
<name>A0A151ALU6_9CLOT</name>
<keyword evidence="4" id="KW-1185">Reference proteome</keyword>
<dbReference type="Pfam" id="PF10882">
    <property type="entry name" value="bPH_5"/>
    <property type="match status" value="1"/>
</dbReference>
<proteinExistence type="predicted"/>
<dbReference type="Proteomes" id="UP000075374">
    <property type="component" value="Unassembled WGS sequence"/>
</dbReference>
<feature type="transmembrane region" description="Helical" evidence="1">
    <location>
        <begin position="243"/>
        <end position="262"/>
    </location>
</feature>
<evidence type="ECO:0000313" key="3">
    <source>
        <dbReference type="EMBL" id="KYH28594.1"/>
    </source>
</evidence>
<keyword evidence="1" id="KW-1133">Transmembrane helix</keyword>
<comment type="caution">
    <text evidence="3">The sequence shown here is derived from an EMBL/GenBank/DDBJ whole genome shotgun (WGS) entry which is preliminary data.</text>
</comment>
<keyword evidence="1" id="KW-0812">Transmembrane</keyword>
<gene>
    <name evidence="3" type="ORF">CLCOL_18550</name>
</gene>
<dbReference type="InterPro" id="IPR027783">
    <property type="entry name" value="Bacterial_PH-related"/>
</dbReference>